<evidence type="ECO:0000313" key="9">
    <source>
        <dbReference type="Proteomes" id="UP001317532"/>
    </source>
</evidence>
<dbReference type="InterPro" id="IPR013766">
    <property type="entry name" value="Thioredoxin_domain"/>
</dbReference>
<keyword evidence="6" id="KW-0732">Signal</keyword>
<proteinExistence type="predicted"/>
<feature type="chain" id="PRO_5042838454" description="Thioredoxin domain-containing protein" evidence="6">
    <location>
        <begin position="21"/>
        <end position="173"/>
    </location>
</feature>
<gene>
    <name evidence="8" type="ORF">WPS_10300</name>
</gene>
<feature type="signal peptide" evidence="6">
    <location>
        <begin position="1"/>
        <end position="20"/>
    </location>
</feature>
<dbReference type="PANTHER" id="PTHR42852">
    <property type="entry name" value="THIOL:DISULFIDE INTERCHANGE PROTEIN DSBE"/>
    <property type="match status" value="1"/>
</dbReference>
<reference evidence="8 9" key="1">
    <citation type="journal article" date="2022" name="ISME Commun">
        <title>Vulcanimicrobium alpinus gen. nov. sp. nov., the first cultivated representative of the candidate phylum 'Eremiobacterota', is a metabolically versatile aerobic anoxygenic phototroph.</title>
        <authorList>
            <person name="Yabe S."/>
            <person name="Muto K."/>
            <person name="Abe K."/>
            <person name="Yokota A."/>
            <person name="Staudigel H."/>
            <person name="Tebo B.M."/>
        </authorList>
    </citation>
    <scope>NUCLEOTIDE SEQUENCE [LARGE SCALE GENOMIC DNA]</scope>
    <source>
        <strain evidence="8 9">WC8-2</strain>
    </source>
</reference>
<dbReference type="CDD" id="cd02966">
    <property type="entry name" value="TlpA_like_family"/>
    <property type="match status" value="1"/>
</dbReference>
<evidence type="ECO:0000256" key="1">
    <source>
        <dbReference type="ARBA" id="ARBA00004196"/>
    </source>
</evidence>
<dbReference type="Proteomes" id="UP001317532">
    <property type="component" value="Chromosome"/>
</dbReference>
<accession>A0AAN1XVI3</accession>
<dbReference type="GO" id="GO:0016209">
    <property type="term" value="F:antioxidant activity"/>
    <property type="evidence" value="ECO:0007669"/>
    <property type="project" value="InterPro"/>
</dbReference>
<dbReference type="GO" id="GO:0030313">
    <property type="term" value="C:cell envelope"/>
    <property type="evidence" value="ECO:0007669"/>
    <property type="project" value="UniProtKB-SubCell"/>
</dbReference>
<keyword evidence="2" id="KW-0201">Cytochrome c-type biogenesis</keyword>
<dbReference type="InterPro" id="IPR036249">
    <property type="entry name" value="Thioredoxin-like_sf"/>
</dbReference>
<dbReference type="RefSeq" id="WP_317996776.1">
    <property type="nucleotide sequence ID" value="NZ_AP025523.1"/>
</dbReference>
<dbReference type="Gene3D" id="3.40.30.10">
    <property type="entry name" value="Glutaredoxin"/>
    <property type="match status" value="1"/>
</dbReference>
<dbReference type="KEGG" id="vab:WPS_10300"/>
<dbReference type="InterPro" id="IPR000866">
    <property type="entry name" value="AhpC/TSA"/>
</dbReference>
<sequence>MVRPLVIVALLLLASGCYNAPDPGSGPSGGGPGTLAGAPAQSFDVVRTDGRTDSLAAHRGEVVLMNLWATWCPPCREEMPALEQFARRYAGRVTVLSVDQGEAASVAAAYAKERGVTFPVLVDEKQRYGGTYAAIGLPTTVIVGRDGHIVRGIDGAMTFDQMRAAVAPALAAK</sequence>
<evidence type="ECO:0000256" key="3">
    <source>
        <dbReference type="ARBA" id="ARBA00022968"/>
    </source>
</evidence>
<dbReference type="SUPFAM" id="SSF52833">
    <property type="entry name" value="Thioredoxin-like"/>
    <property type="match status" value="1"/>
</dbReference>
<dbReference type="Pfam" id="PF00578">
    <property type="entry name" value="AhpC-TSA"/>
    <property type="match status" value="1"/>
</dbReference>
<evidence type="ECO:0000256" key="6">
    <source>
        <dbReference type="SAM" id="SignalP"/>
    </source>
</evidence>
<name>A0AAN1XVI3_UNVUL</name>
<evidence type="ECO:0000256" key="2">
    <source>
        <dbReference type="ARBA" id="ARBA00022748"/>
    </source>
</evidence>
<comment type="subcellular location">
    <subcellularLocation>
        <location evidence="1">Cell envelope</location>
    </subcellularLocation>
</comment>
<keyword evidence="5" id="KW-0676">Redox-active center</keyword>
<keyword evidence="3" id="KW-0812">Transmembrane</keyword>
<protein>
    <recommendedName>
        <fullName evidence="7">Thioredoxin domain-containing protein</fullName>
    </recommendedName>
</protein>
<evidence type="ECO:0000256" key="5">
    <source>
        <dbReference type="ARBA" id="ARBA00023284"/>
    </source>
</evidence>
<dbReference type="PROSITE" id="PS00194">
    <property type="entry name" value="THIOREDOXIN_1"/>
    <property type="match status" value="1"/>
</dbReference>
<dbReference type="InterPro" id="IPR017937">
    <property type="entry name" value="Thioredoxin_CS"/>
</dbReference>
<evidence type="ECO:0000259" key="7">
    <source>
        <dbReference type="PROSITE" id="PS51352"/>
    </source>
</evidence>
<dbReference type="InterPro" id="IPR050553">
    <property type="entry name" value="Thioredoxin_ResA/DsbE_sf"/>
</dbReference>
<keyword evidence="3" id="KW-0735">Signal-anchor</keyword>
<keyword evidence="4" id="KW-1015">Disulfide bond</keyword>
<evidence type="ECO:0000256" key="4">
    <source>
        <dbReference type="ARBA" id="ARBA00023157"/>
    </source>
</evidence>
<dbReference type="GO" id="GO:0016491">
    <property type="term" value="F:oxidoreductase activity"/>
    <property type="evidence" value="ECO:0007669"/>
    <property type="project" value="InterPro"/>
</dbReference>
<feature type="domain" description="Thioredoxin" evidence="7">
    <location>
        <begin position="34"/>
        <end position="171"/>
    </location>
</feature>
<organism evidence="8 9">
    <name type="scientific">Vulcanimicrobium alpinum</name>
    <dbReference type="NCBI Taxonomy" id="3016050"/>
    <lineage>
        <taxon>Bacteria</taxon>
        <taxon>Bacillati</taxon>
        <taxon>Vulcanimicrobiota</taxon>
        <taxon>Vulcanimicrobiia</taxon>
        <taxon>Vulcanimicrobiales</taxon>
        <taxon>Vulcanimicrobiaceae</taxon>
        <taxon>Vulcanimicrobium</taxon>
    </lineage>
</organism>
<evidence type="ECO:0000313" key="8">
    <source>
        <dbReference type="EMBL" id="BDE05754.1"/>
    </source>
</evidence>
<dbReference type="AlphaFoldDB" id="A0AAN1XVI3"/>
<dbReference type="PROSITE" id="PS51257">
    <property type="entry name" value="PROKAR_LIPOPROTEIN"/>
    <property type="match status" value="1"/>
</dbReference>
<keyword evidence="9" id="KW-1185">Reference proteome</keyword>
<dbReference type="PANTHER" id="PTHR42852:SF6">
    <property type="entry name" value="THIOL:DISULFIDE INTERCHANGE PROTEIN DSBE"/>
    <property type="match status" value="1"/>
</dbReference>
<dbReference type="GO" id="GO:0017004">
    <property type="term" value="P:cytochrome complex assembly"/>
    <property type="evidence" value="ECO:0007669"/>
    <property type="project" value="UniProtKB-KW"/>
</dbReference>
<dbReference type="PROSITE" id="PS51352">
    <property type="entry name" value="THIOREDOXIN_2"/>
    <property type="match status" value="1"/>
</dbReference>
<dbReference type="EMBL" id="AP025523">
    <property type="protein sequence ID" value="BDE05754.1"/>
    <property type="molecule type" value="Genomic_DNA"/>
</dbReference>